<evidence type="ECO:0000313" key="2">
    <source>
        <dbReference type="EMBL" id="PKL72460.1"/>
    </source>
</evidence>
<reference evidence="2 3" key="1">
    <citation type="journal article" date="2017" name="ISME J.">
        <title>Potential for microbial H2 and metal transformations associated with novel bacteria and archaea in deep terrestrial subsurface sediments.</title>
        <authorList>
            <person name="Hernsdorf A.W."/>
            <person name="Amano Y."/>
            <person name="Miyakawa K."/>
            <person name="Ise K."/>
            <person name="Suzuki Y."/>
            <person name="Anantharaman K."/>
            <person name="Probst A."/>
            <person name="Burstein D."/>
            <person name="Thomas B.C."/>
            <person name="Banfield J.F."/>
        </authorList>
    </citation>
    <scope>NUCLEOTIDE SEQUENCE [LARGE SCALE GENOMIC DNA]</scope>
    <source>
        <strain evidence="2">HGW-Kuenenbacteria-1</strain>
    </source>
</reference>
<dbReference type="InterPro" id="IPR050696">
    <property type="entry name" value="FtsA/MreB"/>
</dbReference>
<dbReference type="InterPro" id="IPR043129">
    <property type="entry name" value="ATPase_NBD"/>
</dbReference>
<dbReference type="Gene3D" id="3.30.420.40">
    <property type="match status" value="2"/>
</dbReference>
<dbReference type="Proteomes" id="UP000233414">
    <property type="component" value="Unassembled WGS sequence"/>
</dbReference>
<evidence type="ECO:0000313" key="3">
    <source>
        <dbReference type="Proteomes" id="UP000233414"/>
    </source>
</evidence>
<dbReference type="PANTHER" id="PTHR32432">
    <property type="entry name" value="CELL DIVISION PROTEIN FTSA-RELATED"/>
    <property type="match status" value="1"/>
</dbReference>
<dbReference type="InterPro" id="IPR003494">
    <property type="entry name" value="SHS2_FtsA"/>
</dbReference>
<dbReference type="EMBL" id="PGYQ01000004">
    <property type="protein sequence ID" value="PKL72460.1"/>
    <property type="molecule type" value="Genomic_DNA"/>
</dbReference>
<dbReference type="PANTHER" id="PTHR32432:SF3">
    <property type="entry name" value="ETHANOLAMINE UTILIZATION PROTEIN EUTJ"/>
    <property type="match status" value="1"/>
</dbReference>
<dbReference type="Pfam" id="PF11104">
    <property type="entry name" value="PilM_2"/>
    <property type="match status" value="1"/>
</dbReference>
<dbReference type="GO" id="GO:0051301">
    <property type="term" value="P:cell division"/>
    <property type="evidence" value="ECO:0007669"/>
    <property type="project" value="InterPro"/>
</dbReference>
<accession>A0A2N1UNP3</accession>
<dbReference type="NCBIfam" id="TIGR01175">
    <property type="entry name" value="pilM"/>
    <property type="match status" value="1"/>
</dbReference>
<dbReference type="Gene3D" id="3.30.1490.300">
    <property type="match status" value="1"/>
</dbReference>
<dbReference type="PIRSF" id="PIRSF019169">
    <property type="entry name" value="PilM"/>
    <property type="match status" value="1"/>
</dbReference>
<gene>
    <name evidence="2" type="ORF">CVV26_01370</name>
</gene>
<dbReference type="AlphaFoldDB" id="A0A2N1UNP3"/>
<evidence type="ECO:0000259" key="1">
    <source>
        <dbReference type="SMART" id="SM00842"/>
    </source>
</evidence>
<name>A0A2N1UNP3_9BACT</name>
<dbReference type="SMART" id="SM00842">
    <property type="entry name" value="FtsA"/>
    <property type="match status" value="1"/>
</dbReference>
<dbReference type="SUPFAM" id="SSF53067">
    <property type="entry name" value="Actin-like ATPase domain"/>
    <property type="match status" value="2"/>
</dbReference>
<dbReference type="CDD" id="cd24049">
    <property type="entry name" value="ASKHA_NBD_PilM"/>
    <property type="match status" value="1"/>
</dbReference>
<feature type="domain" description="SHS2" evidence="1">
    <location>
        <begin position="12"/>
        <end position="196"/>
    </location>
</feature>
<proteinExistence type="predicted"/>
<dbReference type="InterPro" id="IPR005883">
    <property type="entry name" value="PilM"/>
</dbReference>
<organism evidence="2 3">
    <name type="scientific">Candidatus Kuenenbacteria bacterium HGW-Kuenenbacteria-1</name>
    <dbReference type="NCBI Taxonomy" id="2013812"/>
    <lineage>
        <taxon>Bacteria</taxon>
        <taxon>Candidatus Kueneniibacteriota</taxon>
    </lineage>
</organism>
<protein>
    <recommendedName>
        <fullName evidence="1">SHS2 domain-containing protein</fullName>
    </recommendedName>
</protein>
<comment type="caution">
    <text evidence="2">The sequence shown here is derived from an EMBL/GenBank/DDBJ whole genome shotgun (WGS) entry which is preliminary data.</text>
</comment>
<sequence length="365" mass="40772">MLKSFLSKEQNYLGVDIGMGSIKIVELKNNKGKPQLVTYGFVEQSADIIHDNSEEAKKYIASLILKTCKKAGVSTQKVITGLPTFSVFNSIINLPLISNKDLPAAIKWEAKKFIPLPIDEVILDWKILKEETSKKNKTNLVESNLDQKEIKTKKGLRILLTVAPKNLIKKYVDIFKEINFELLSLETASFALTRSLVGYDLNPIMIVDIGAAITSVIVVEKSVPILNRSIDVGGISVTQAIANSLNINSKRAEQFKRDIGISLNDSTQEGTSKIIQTILDNIINEIRYTIELYEHQGLKKIEKIILTGGSAYLPNLPDFFSKVLEKRVYVGDPWFQTIYPLELKPALEEIAPRLSIAIGLAMREI</sequence>